<dbReference type="InterPro" id="IPR036286">
    <property type="entry name" value="LexA/Signal_pep-like_sf"/>
</dbReference>
<evidence type="ECO:0000313" key="12">
    <source>
        <dbReference type="Proteomes" id="UP000317315"/>
    </source>
</evidence>
<proteinExistence type="inferred from homology"/>
<evidence type="ECO:0000256" key="6">
    <source>
        <dbReference type="ARBA" id="ARBA00022801"/>
    </source>
</evidence>
<dbReference type="Pfam" id="PF10502">
    <property type="entry name" value="Peptidase_S26"/>
    <property type="match status" value="1"/>
</dbReference>
<comment type="catalytic activity">
    <reaction evidence="1 8">
        <text>Cleavage of hydrophobic, N-terminal signal or leader sequences from secreted and periplasmic proteins.</text>
        <dbReference type="EC" id="3.4.21.89"/>
    </reaction>
</comment>
<feature type="domain" description="Peptidase S26" evidence="10">
    <location>
        <begin position="7"/>
        <end position="195"/>
    </location>
</feature>
<dbReference type="AlphaFoldDB" id="A0A521DIY7"/>
<dbReference type="InterPro" id="IPR000223">
    <property type="entry name" value="Pept_S26A_signal_pept_1"/>
</dbReference>
<dbReference type="PROSITE" id="PS00761">
    <property type="entry name" value="SPASE_I_3"/>
    <property type="match status" value="1"/>
</dbReference>
<evidence type="ECO:0000313" key="11">
    <source>
        <dbReference type="EMBL" id="SMO71588.1"/>
    </source>
</evidence>
<dbReference type="PROSITE" id="PS00501">
    <property type="entry name" value="SPASE_I_1"/>
    <property type="match status" value="1"/>
</dbReference>
<dbReference type="GO" id="GO:0016020">
    <property type="term" value="C:membrane"/>
    <property type="evidence" value="ECO:0007669"/>
    <property type="project" value="UniProtKB-SubCell"/>
</dbReference>
<evidence type="ECO:0000256" key="9">
    <source>
        <dbReference type="RuleBase" id="RU362042"/>
    </source>
</evidence>
<dbReference type="PRINTS" id="PR00727">
    <property type="entry name" value="LEADERPTASE"/>
</dbReference>
<dbReference type="EMBL" id="FXTM01000021">
    <property type="protein sequence ID" value="SMO71588.1"/>
    <property type="molecule type" value="Genomic_DNA"/>
</dbReference>
<protein>
    <recommendedName>
        <fullName evidence="4 8">Signal peptidase I</fullName>
        <ecNumber evidence="3 8">3.4.21.89</ecNumber>
    </recommendedName>
</protein>
<dbReference type="NCBIfam" id="TIGR02227">
    <property type="entry name" value="sigpep_I_bact"/>
    <property type="match status" value="1"/>
</dbReference>
<dbReference type="InterPro" id="IPR019757">
    <property type="entry name" value="Pept_S26A_signal_pept_1_Lys-AS"/>
</dbReference>
<dbReference type="PANTHER" id="PTHR43390:SF1">
    <property type="entry name" value="CHLOROPLAST PROCESSING PEPTIDASE"/>
    <property type="match status" value="1"/>
</dbReference>
<dbReference type="OrthoDB" id="9802919at2"/>
<accession>A0A521DIY7</accession>
<dbReference type="RefSeq" id="WP_142936024.1">
    <property type="nucleotide sequence ID" value="NZ_FXTM01000021.1"/>
</dbReference>
<evidence type="ECO:0000256" key="8">
    <source>
        <dbReference type="RuleBase" id="RU003993"/>
    </source>
</evidence>
<feature type="active site" evidence="7">
    <location>
        <position position="80"/>
    </location>
</feature>
<evidence type="ECO:0000256" key="4">
    <source>
        <dbReference type="ARBA" id="ARBA00019232"/>
    </source>
</evidence>
<dbReference type="InterPro" id="IPR019533">
    <property type="entry name" value="Peptidase_S26"/>
</dbReference>
<gene>
    <name evidence="11" type="ORF">SAMN06269117_12137</name>
</gene>
<evidence type="ECO:0000259" key="10">
    <source>
        <dbReference type="Pfam" id="PF10502"/>
    </source>
</evidence>
<reference evidence="11 12" key="1">
    <citation type="submission" date="2017-05" db="EMBL/GenBank/DDBJ databases">
        <authorList>
            <person name="Varghese N."/>
            <person name="Submissions S."/>
        </authorList>
    </citation>
    <scope>NUCLEOTIDE SEQUENCE [LARGE SCALE GENOMIC DNA]</scope>
    <source>
        <strain evidence="11 12">DSM 16304</strain>
    </source>
</reference>
<sequence length="214" mass="25041">MKENKLLENLKSLVVALILALIIRTFIVQSFHIPSGSMIPTLLVGDFILVDKITYHFREPDRGDVVVFHFPLNEDVYYIKRIIGIPGDKIQVIDGKLYINGKPCKYQPAGNFSYWEKGRKFTGKLYYEYLPRKEGGEKKHFILKTGIQGDNTQVFVVPKNKYFMMGDNRNNSYDSRYWGFVDRSKIVGIARIIFFSWDSHKHLPRFNRIFHLVN</sequence>
<keyword evidence="12" id="KW-1185">Reference proteome</keyword>
<dbReference type="GO" id="GO:0009003">
    <property type="term" value="F:signal peptidase activity"/>
    <property type="evidence" value="ECO:0007669"/>
    <property type="project" value="UniProtKB-EC"/>
</dbReference>
<comment type="similarity">
    <text evidence="2 9">Belongs to the peptidase S26 family.</text>
</comment>
<dbReference type="Gene3D" id="2.10.109.10">
    <property type="entry name" value="Umud Fragment, subunit A"/>
    <property type="match status" value="1"/>
</dbReference>
<evidence type="ECO:0000256" key="3">
    <source>
        <dbReference type="ARBA" id="ARBA00013208"/>
    </source>
</evidence>
<dbReference type="InterPro" id="IPR019758">
    <property type="entry name" value="Pept_S26A_signal_pept_1_CS"/>
</dbReference>
<dbReference type="GO" id="GO:0006465">
    <property type="term" value="P:signal peptide processing"/>
    <property type="evidence" value="ECO:0007669"/>
    <property type="project" value="InterPro"/>
</dbReference>
<dbReference type="Proteomes" id="UP000317315">
    <property type="component" value="Unassembled WGS sequence"/>
</dbReference>
<dbReference type="PANTHER" id="PTHR43390">
    <property type="entry name" value="SIGNAL PEPTIDASE I"/>
    <property type="match status" value="1"/>
</dbReference>
<comment type="subcellular location">
    <subcellularLocation>
        <location evidence="9">Membrane</location>
        <topology evidence="9">Single-pass type II membrane protein</topology>
    </subcellularLocation>
</comment>
<keyword evidence="5 8" id="KW-0645">Protease</keyword>
<dbReference type="GO" id="GO:0004252">
    <property type="term" value="F:serine-type endopeptidase activity"/>
    <property type="evidence" value="ECO:0007669"/>
    <property type="project" value="InterPro"/>
</dbReference>
<evidence type="ECO:0000256" key="2">
    <source>
        <dbReference type="ARBA" id="ARBA00009370"/>
    </source>
</evidence>
<dbReference type="CDD" id="cd06530">
    <property type="entry name" value="S26_SPase_I"/>
    <property type="match status" value="1"/>
</dbReference>
<dbReference type="PROSITE" id="PS00760">
    <property type="entry name" value="SPASE_I_2"/>
    <property type="match status" value="1"/>
</dbReference>
<name>A0A521DIY7_9BACT</name>
<dbReference type="EC" id="3.4.21.89" evidence="3 8"/>
<evidence type="ECO:0000256" key="5">
    <source>
        <dbReference type="ARBA" id="ARBA00022670"/>
    </source>
</evidence>
<feature type="active site" evidence="7">
    <location>
        <position position="37"/>
    </location>
</feature>
<keyword evidence="6 8" id="KW-0378">Hydrolase</keyword>
<evidence type="ECO:0000256" key="1">
    <source>
        <dbReference type="ARBA" id="ARBA00000677"/>
    </source>
</evidence>
<evidence type="ECO:0000256" key="7">
    <source>
        <dbReference type="PIRSR" id="PIRSR600223-1"/>
    </source>
</evidence>
<dbReference type="SUPFAM" id="SSF51306">
    <property type="entry name" value="LexA/Signal peptidase"/>
    <property type="match status" value="1"/>
</dbReference>
<dbReference type="InterPro" id="IPR019756">
    <property type="entry name" value="Pept_S26A_signal_pept_1_Ser-AS"/>
</dbReference>
<organism evidence="11 12">
    <name type="scientific">Balnearium lithotrophicum</name>
    <dbReference type="NCBI Taxonomy" id="223788"/>
    <lineage>
        <taxon>Bacteria</taxon>
        <taxon>Pseudomonadati</taxon>
        <taxon>Aquificota</taxon>
        <taxon>Aquificia</taxon>
        <taxon>Desulfurobacteriales</taxon>
        <taxon>Desulfurobacteriaceae</taxon>
        <taxon>Balnearium</taxon>
    </lineage>
</organism>